<evidence type="ECO:0000256" key="1">
    <source>
        <dbReference type="ARBA" id="ARBA00001917"/>
    </source>
</evidence>
<comment type="similarity">
    <text evidence="2 8">Belongs to the nitroreductase family.</text>
</comment>
<reference evidence="10 11" key="1">
    <citation type="submission" date="2020-07" db="EMBL/GenBank/DDBJ databases">
        <title>Halophilic bacteria isolated from french cheeses.</title>
        <authorList>
            <person name="Kothe C.I."/>
            <person name="Farah-Kraiem B."/>
            <person name="Renault P."/>
            <person name="Dridi B."/>
        </authorList>
    </citation>
    <scope>NUCLEOTIDE SEQUENCE [LARGE SCALE GENOMIC DNA]</scope>
    <source>
        <strain evidence="10 11">FME14</strain>
    </source>
</reference>
<dbReference type="Pfam" id="PF00881">
    <property type="entry name" value="Nitroreductase"/>
    <property type="match status" value="1"/>
</dbReference>
<evidence type="ECO:0000259" key="9">
    <source>
        <dbReference type="Pfam" id="PF00881"/>
    </source>
</evidence>
<keyword evidence="7 8" id="KW-0520">NAD</keyword>
<sequence>MDAIELLLTRQSDPKLSFPGPNQAQLENIKKAALKVPDHGGLAPWQFFIVEEAGRERLGEIYYQSAIAEQQDEKTISRAKELTQRAPMIIIAVAKYQAHPKVPRIEQVQSAGCAVFAMQQAAFAQGLAGIWRTGYFAQSAAVKKALGLAEQDEIVGYLYLGTAVVDCTKPARHKADDFFSVL</sequence>
<dbReference type="InterPro" id="IPR029479">
    <property type="entry name" value="Nitroreductase"/>
</dbReference>
<proteinExistence type="inferred from homology"/>
<organism evidence="10 11">
    <name type="scientific">Pseudoalteromonas prydzensis</name>
    <dbReference type="NCBI Taxonomy" id="182141"/>
    <lineage>
        <taxon>Bacteria</taxon>
        <taxon>Pseudomonadati</taxon>
        <taxon>Pseudomonadota</taxon>
        <taxon>Gammaproteobacteria</taxon>
        <taxon>Alteromonadales</taxon>
        <taxon>Pseudoalteromonadaceae</taxon>
        <taxon>Pseudoalteromonas</taxon>
    </lineage>
</organism>
<dbReference type="EC" id="1.-.-.-" evidence="8"/>
<keyword evidence="11" id="KW-1185">Reference proteome</keyword>
<protein>
    <recommendedName>
        <fullName evidence="8">Putative NAD(P)H nitroreductase</fullName>
        <ecNumber evidence="8">1.-.-.-</ecNumber>
    </recommendedName>
</protein>
<keyword evidence="5 8" id="KW-0521">NADP</keyword>
<keyword evidence="6 8" id="KW-0560">Oxidoreductase</keyword>
<evidence type="ECO:0000256" key="4">
    <source>
        <dbReference type="ARBA" id="ARBA00022643"/>
    </source>
</evidence>
<dbReference type="PIRSF" id="PIRSF000232">
    <property type="entry name" value="YdjA"/>
    <property type="match status" value="1"/>
</dbReference>
<dbReference type="PANTHER" id="PTHR43821">
    <property type="entry name" value="NAD(P)H NITROREDUCTASE YDJA-RELATED"/>
    <property type="match status" value="1"/>
</dbReference>
<dbReference type="NCBIfam" id="NF008088">
    <property type="entry name" value="PRK10828.1"/>
    <property type="match status" value="1"/>
</dbReference>
<dbReference type="GeneID" id="303293825"/>
<comment type="caution">
    <text evidence="10">The sequence shown here is derived from an EMBL/GenBank/DDBJ whole genome shotgun (WGS) entry which is preliminary data.</text>
</comment>
<evidence type="ECO:0000256" key="5">
    <source>
        <dbReference type="ARBA" id="ARBA00022857"/>
    </source>
</evidence>
<dbReference type="InterPro" id="IPR000415">
    <property type="entry name" value="Nitroreductase-like"/>
</dbReference>
<dbReference type="PANTHER" id="PTHR43821:SF1">
    <property type="entry name" value="NAD(P)H NITROREDUCTASE YDJA-RELATED"/>
    <property type="match status" value="1"/>
</dbReference>
<dbReference type="Gene3D" id="3.40.109.10">
    <property type="entry name" value="NADH Oxidase"/>
    <property type="match status" value="1"/>
</dbReference>
<evidence type="ECO:0000256" key="6">
    <source>
        <dbReference type="ARBA" id="ARBA00023002"/>
    </source>
</evidence>
<keyword evidence="3 8" id="KW-0285">Flavoprotein</keyword>
<dbReference type="InterPro" id="IPR052530">
    <property type="entry name" value="NAD(P)H_nitroreductase"/>
</dbReference>
<feature type="domain" description="Nitroreductase" evidence="9">
    <location>
        <begin position="21"/>
        <end position="161"/>
    </location>
</feature>
<evidence type="ECO:0000256" key="3">
    <source>
        <dbReference type="ARBA" id="ARBA00022630"/>
    </source>
</evidence>
<dbReference type="InterPro" id="IPR026021">
    <property type="entry name" value="YdjA-like"/>
</dbReference>
<gene>
    <name evidence="10" type="ORF">EI167_12085</name>
</gene>
<evidence type="ECO:0000256" key="8">
    <source>
        <dbReference type="PIRNR" id="PIRNR000232"/>
    </source>
</evidence>
<evidence type="ECO:0000256" key="2">
    <source>
        <dbReference type="ARBA" id="ARBA00007118"/>
    </source>
</evidence>
<dbReference type="Proteomes" id="UP000707245">
    <property type="component" value="Unassembled WGS sequence"/>
</dbReference>
<dbReference type="SUPFAM" id="SSF55469">
    <property type="entry name" value="FMN-dependent nitroreductase-like"/>
    <property type="match status" value="1"/>
</dbReference>
<evidence type="ECO:0000313" key="11">
    <source>
        <dbReference type="Proteomes" id="UP000707245"/>
    </source>
</evidence>
<keyword evidence="4 8" id="KW-0288">FMN</keyword>
<dbReference type="EMBL" id="RRZA01000034">
    <property type="protein sequence ID" value="MBE0458173.1"/>
    <property type="molecule type" value="Genomic_DNA"/>
</dbReference>
<name>A0ABR9FMX4_9GAMM</name>
<comment type="cofactor">
    <cofactor evidence="1 8">
        <name>FMN</name>
        <dbReference type="ChEBI" id="CHEBI:58210"/>
    </cofactor>
</comment>
<evidence type="ECO:0000256" key="7">
    <source>
        <dbReference type="ARBA" id="ARBA00023027"/>
    </source>
</evidence>
<accession>A0ABR9FMX4</accession>
<dbReference type="CDD" id="cd02135">
    <property type="entry name" value="YdjA-like"/>
    <property type="match status" value="1"/>
</dbReference>
<evidence type="ECO:0000313" key="10">
    <source>
        <dbReference type="EMBL" id="MBE0458173.1"/>
    </source>
</evidence>
<dbReference type="RefSeq" id="WP_064666304.1">
    <property type="nucleotide sequence ID" value="NZ_BDDT01000003.1"/>
</dbReference>